<dbReference type="PANTHER" id="PTHR13341:SF2">
    <property type="entry name" value="PROTEIN SEELE"/>
    <property type="match status" value="1"/>
</dbReference>
<sequence>MQYLSAFFLHIIFFCTLCGIALCEPSVLDLKCEVCKALVTESVAAIAAVDPKKTIPVGSFRLQADGTQKQKSIPYAGSEAHMHDVLDEVCGHMDNYAQATHKETGELILVNLSKDVEKLSTYQVVADPTANAKIKQLCEDMVGEYEDQYMRVFSKQKVKVEPQAVRLLCENTEGICKEKVSKEEL</sequence>
<proteinExistence type="evidence at transcript level"/>
<feature type="chain" id="PRO_5001517364" evidence="2">
    <location>
        <begin position="24"/>
        <end position="185"/>
    </location>
</feature>
<dbReference type="AlphaFoldDB" id="A0A023FRT9"/>
<organism evidence="4">
    <name type="scientific">Amblyomma cajennense</name>
    <name type="common">Cayenne tick</name>
    <name type="synonym">Acarus cajennensis</name>
    <dbReference type="NCBI Taxonomy" id="34607"/>
    <lineage>
        <taxon>Eukaryota</taxon>
        <taxon>Metazoa</taxon>
        <taxon>Ecdysozoa</taxon>
        <taxon>Arthropoda</taxon>
        <taxon>Chelicerata</taxon>
        <taxon>Arachnida</taxon>
        <taxon>Acari</taxon>
        <taxon>Parasitiformes</taxon>
        <taxon>Ixodida</taxon>
        <taxon>Ixodoidea</taxon>
        <taxon>Ixodidae</taxon>
        <taxon>Amblyomminae</taxon>
        <taxon>Amblyomma</taxon>
    </lineage>
</organism>
<protein>
    <submittedName>
        <fullName evidence="4">Putative conserved secreted protein</fullName>
    </submittedName>
</protein>
<evidence type="ECO:0000259" key="3">
    <source>
        <dbReference type="Pfam" id="PF11938"/>
    </source>
</evidence>
<evidence type="ECO:0000313" key="4">
    <source>
        <dbReference type="EMBL" id="JAC24079.1"/>
    </source>
</evidence>
<comment type="similarity">
    <text evidence="1">Belongs to the canopy family.</text>
</comment>
<keyword evidence="2" id="KW-0732">Signal</keyword>
<name>A0A023FRT9_AMBCJ</name>
<evidence type="ECO:0000256" key="1">
    <source>
        <dbReference type="ARBA" id="ARBA00007285"/>
    </source>
</evidence>
<dbReference type="InterPro" id="IPR021852">
    <property type="entry name" value="DUF3456"/>
</dbReference>
<dbReference type="PANTHER" id="PTHR13341">
    <property type="entry name" value="MIR-INTERACTING SAPOSIN-LIKE PROTEIN"/>
    <property type="match status" value="1"/>
</dbReference>
<dbReference type="GO" id="GO:0005783">
    <property type="term" value="C:endoplasmic reticulum"/>
    <property type="evidence" value="ECO:0007669"/>
    <property type="project" value="TreeGrafter"/>
</dbReference>
<feature type="signal peptide" evidence="2">
    <location>
        <begin position="1"/>
        <end position="23"/>
    </location>
</feature>
<evidence type="ECO:0000256" key="2">
    <source>
        <dbReference type="SAM" id="SignalP"/>
    </source>
</evidence>
<feature type="domain" description="DUF3456" evidence="3">
    <location>
        <begin position="31"/>
        <end position="176"/>
    </location>
</feature>
<dbReference type="Pfam" id="PF11938">
    <property type="entry name" value="DUF3456"/>
    <property type="match status" value="1"/>
</dbReference>
<reference evidence="4" key="1">
    <citation type="submission" date="2014-03" db="EMBL/GenBank/DDBJ databases">
        <title>The sialotranscriptome of Amblyomma triste, Amblyomma parvum and Amblyomma cajennense ticks, uncovered by 454-based RNA-seq.</title>
        <authorList>
            <person name="Garcia G.R."/>
            <person name="Gardinassi L.G."/>
            <person name="Ribeiro J.M."/>
            <person name="Anatriello E."/>
            <person name="Ferreira B.R."/>
            <person name="Moreira H.N."/>
            <person name="Mafra C."/>
            <person name="Olegario M.M."/>
            <person name="Szabo P.J."/>
            <person name="Miranda-Santos I.K."/>
            <person name="Maruyama S.R."/>
        </authorList>
    </citation>
    <scope>NUCLEOTIDE SEQUENCE</scope>
    <source>
        <strain evidence="4">Uberlandia</strain>
        <tissue evidence="4">Salivary glands</tissue>
    </source>
</reference>
<accession>A0A023FRT9</accession>
<dbReference type="EMBL" id="GBBK01000403">
    <property type="protein sequence ID" value="JAC24079.1"/>
    <property type="molecule type" value="mRNA"/>
</dbReference>
<dbReference type="InterPro" id="IPR042415">
    <property type="entry name" value="CNPY"/>
</dbReference>